<evidence type="ECO:0000256" key="4">
    <source>
        <dbReference type="ARBA" id="ARBA00022679"/>
    </source>
</evidence>
<dbReference type="PANTHER" id="PTHR10367">
    <property type="entry name" value="MRNA-CAPPING ENZYME"/>
    <property type="match status" value="1"/>
</dbReference>
<name>A0AAV8AF79_9EUKA</name>
<comment type="catalytic activity">
    <reaction evidence="10">
        <text>a 5'-end diphospho-ribonucleoside in mRNA + GTP + H(+) = a 5'-end (5'-triphosphoguanosine)-ribonucleoside in mRNA + diphosphate</text>
        <dbReference type="Rhea" id="RHEA:67012"/>
        <dbReference type="Rhea" id="RHEA-COMP:17165"/>
        <dbReference type="Rhea" id="RHEA-COMP:17166"/>
        <dbReference type="ChEBI" id="CHEBI:15378"/>
        <dbReference type="ChEBI" id="CHEBI:33019"/>
        <dbReference type="ChEBI" id="CHEBI:37565"/>
        <dbReference type="ChEBI" id="CHEBI:167616"/>
        <dbReference type="ChEBI" id="CHEBI:167617"/>
        <dbReference type="EC" id="2.7.7.50"/>
    </reaction>
    <physiologicalReaction direction="left-to-right" evidence="10">
        <dbReference type="Rhea" id="RHEA:67013"/>
    </physiologicalReaction>
</comment>
<keyword evidence="4" id="KW-0808">Transferase</keyword>
<sequence length="695" mass="83128">MNKPPISQTLKKSRTNNSQGIEKKNDQQNVSNEIRKERKDHSKQGGNREISLQIDKNKEHENKLIPVYKRLVNLKIPKGWEKIPRMGENVEKTKLIPMKTPLDPDFNQVISSSNYFSVQMFLDFQRSKGRKIGMVIDLTNTNRYYDPSNFESRGIEYKKIPWRTSDVPPNRSAIRRFITVVVLFVKKHPEDFIAVHCTNGYNLTGFMVVSFLTEVMKYPIATAIREFAKVRQPGIYNKMYLNHLFHTYELKVKQFSSHSFTYPKMPKWEFENFKNKPKDYQFQNFNNYNFNLNNISPRPNQVTSNPDSDLLKGKRYKIPKCFKQIGARLLSVNDQMDMIKFLRNTYPMDDKLTSNSTYLDKNNKEIIKGEEFFVTWKGNSIRCMLLIISTGCFLIDSAFRFYQINITFPTLKQTLVDGELVLERIDNNENENEKNENEKENEKYDKENEKENDINNYNKNDNDIENENDNNSKKNSNIPEFRYVYYVSDVLIFNRTPFWKRNFRIRLGNAQYLINHRLELLSKRQLEEESLQIRFKEWHELKHLRKYCEGFLDNLNHETKGILFMTTKHPYAIGYSDYFFKWIPRNLITINFVLRSYSGEDKLSLSLYVNDRGKKEKKISTIIFENFEDKYTYLNRIIECYWNDQQRKWDILRIRHDKCKPSSYSYFKKIKQYKKNLISQRELIQFVDTIIENNK</sequence>
<dbReference type="GO" id="GO:0005524">
    <property type="term" value="F:ATP binding"/>
    <property type="evidence" value="ECO:0007669"/>
    <property type="project" value="InterPro"/>
</dbReference>
<dbReference type="AlphaFoldDB" id="A0AAV8AF79"/>
<evidence type="ECO:0000256" key="2">
    <source>
        <dbReference type="ARBA" id="ARBA00012475"/>
    </source>
</evidence>
<dbReference type="InterPro" id="IPR012340">
    <property type="entry name" value="NA-bd_OB-fold"/>
</dbReference>
<keyword evidence="8" id="KW-0342">GTP-binding</keyword>
<dbReference type="EMBL" id="JANTQA010000008">
    <property type="protein sequence ID" value="KAJ3452849.1"/>
    <property type="molecule type" value="Genomic_DNA"/>
</dbReference>
<dbReference type="GO" id="GO:0005525">
    <property type="term" value="F:GTP binding"/>
    <property type="evidence" value="ECO:0007669"/>
    <property type="project" value="UniProtKB-KW"/>
</dbReference>
<keyword evidence="5" id="KW-0548">Nucleotidyltransferase</keyword>
<dbReference type="Gene3D" id="3.90.190.10">
    <property type="entry name" value="Protein tyrosine phosphatase superfamily"/>
    <property type="match status" value="1"/>
</dbReference>
<dbReference type="InterPro" id="IPR029021">
    <property type="entry name" value="Prot-tyrosine_phosphatase-like"/>
</dbReference>
<comment type="subcellular location">
    <subcellularLocation>
        <location evidence="1">Nucleus</location>
    </subcellularLocation>
</comment>
<evidence type="ECO:0000256" key="1">
    <source>
        <dbReference type="ARBA" id="ARBA00004123"/>
    </source>
</evidence>
<dbReference type="Pfam" id="PF01331">
    <property type="entry name" value="mRNA_cap_enzyme"/>
    <property type="match status" value="2"/>
</dbReference>
<reference evidence="13" key="1">
    <citation type="submission" date="2022-08" db="EMBL/GenBank/DDBJ databases">
        <title>Novel sulphate-reducing endosymbionts in the free-living metamonad Anaeramoeba.</title>
        <authorList>
            <person name="Jerlstrom-Hultqvist J."/>
            <person name="Cepicka I."/>
            <person name="Gallot-Lavallee L."/>
            <person name="Salas-Leiva D."/>
            <person name="Curtis B.A."/>
            <person name="Zahonova K."/>
            <person name="Pipaliya S."/>
            <person name="Dacks J."/>
            <person name="Roger A.J."/>
        </authorList>
    </citation>
    <scope>NUCLEOTIDE SEQUENCE</scope>
    <source>
        <strain evidence="13">Busselton2</strain>
    </source>
</reference>
<dbReference type="EC" id="2.7.7.50" evidence="2"/>
<dbReference type="SUPFAM" id="SSF52799">
    <property type="entry name" value="(Phosphotyrosine protein) phosphatases II"/>
    <property type="match status" value="1"/>
</dbReference>
<evidence type="ECO:0000256" key="5">
    <source>
        <dbReference type="ARBA" id="ARBA00022695"/>
    </source>
</evidence>
<protein>
    <recommendedName>
        <fullName evidence="2">mRNA guanylyltransferase</fullName>
        <ecNumber evidence="2">2.7.7.50</ecNumber>
    </recommendedName>
</protein>
<evidence type="ECO:0000259" key="12">
    <source>
        <dbReference type="PROSITE" id="PS50056"/>
    </source>
</evidence>
<feature type="compositionally biased region" description="Basic and acidic residues" evidence="11">
    <location>
        <begin position="427"/>
        <end position="453"/>
    </location>
</feature>
<dbReference type="Gene3D" id="3.30.470.30">
    <property type="entry name" value="DNA ligase/mRNA capping enzyme"/>
    <property type="match status" value="1"/>
</dbReference>
<evidence type="ECO:0000256" key="9">
    <source>
        <dbReference type="ARBA" id="ARBA00023242"/>
    </source>
</evidence>
<dbReference type="PROSITE" id="PS50056">
    <property type="entry name" value="TYR_PHOSPHATASE_2"/>
    <property type="match status" value="1"/>
</dbReference>
<dbReference type="Pfam" id="PF03919">
    <property type="entry name" value="mRNA_cap_C"/>
    <property type="match status" value="1"/>
</dbReference>
<dbReference type="Gene3D" id="2.40.50.140">
    <property type="entry name" value="Nucleic acid-binding proteins"/>
    <property type="match status" value="1"/>
</dbReference>
<dbReference type="GO" id="GO:0004484">
    <property type="term" value="F:mRNA guanylyltransferase activity"/>
    <property type="evidence" value="ECO:0007669"/>
    <property type="project" value="UniProtKB-EC"/>
</dbReference>
<dbReference type="InterPro" id="IPR051029">
    <property type="entry name" value="mRNA_Capping_Enz/RNA_Phosphat"/>
</dbReference>
<dbReference type="Proteomes" id="UP001146793">
    <property type="component" value="Unassembled WGS sequence"/>
</dbReference>
<dbReference type="GO" id="GO:0006370">
    <property type="term" value="P:7-methylguanosine mRNA capping"/>
    <property type="evidence" value="ECO:0007669"/>
    <property type="project" value="UniProtKB-KW"/>
</dbReference>
<evidence type="ECO:0000256" key="10">
    <source>
        <dbReference type="ARBA" id="ARBA00044624"/>
    </source>
</evidence>
<keyword evidence="6" id="KW-0547">Nucleotide-binding</keyword>
<feature type="domain" description="Tyrosine specific protein phosphatases" evidence="12">
    <location>
        <begin position="175"/>
        <end position="231"/>
    </location>
</feature>
<dbReference type="PANTHER" id="PTHR10367:SF17">
    <property type="entry name" value="MRNA-CAPPING ENZYME"/>
    <property type="match status" value="1"/>
</dbReference>
<evidence type="ECO:0000256" key="7">
    <source>
        <dbReference type="ARBA" id="ARBA00023042"/>
    </source>
</evidence>
<keyword evidence="7" id="KW-0506">mRNA capping</keyword>
<proteinExistence type="predicted"/>
<evidence type="ECO:0000256" key="3">
    <source>
        <dbReference type="ARBA" id="ARBA00022664"/>
    </source>
</evidence>
<evidence type="ECO:0000256" key="8">
    <source>
        <dbReference type="ARBA" id="ARBA00023134"/>
    </source>
</evidence>
<keyword evidence="3" id="KW-0507">mRNA processing</keyword>
<dbReference type="InterPro" id="IPR001339">
    <property type="entry name" value="mRNA_cap_enzyme_adenylation"/>
</dbReference>
<feature type="region of interest" description="Disordered" evidence="11">
    <location>
        <begin position="1"/>
        <end position="55"/>
    </location>
</feature>
<evidence type="ECO:0000313" key="14">
    <source>
        <dbReference type="Proteomes" id="UP001146793"/>
    </source>
</evidence>
<dbReference type="InterPro" id="IPR000387">
    <property type="entry name" value="Tyr_Pase_dom"/>
</dbReference>
<dbReference type="GO" id="GO:0005634">
    <property type="term" value="C:nucleus"/>
    <property type="evidence" value="ECO:0007669"/>
    <property type="project" value="UniProtKB-SubCell"/>
</dbReference>
<organism evidence="13 14">
    <name type="scientific">Anaeramoeba flamelloides</name>
    <dbReference type="NCBI Taxonomy" id="1746091"/>
    <lineage>
        <taxon>Eukaryota</taxon>
        <taxon>Metamonada</taxon>
        <taxon>Anaeramoebidae</taxon>
        <taxon>Anaeramoeba</taxon>
    </lineage>
</organism>
<evidence type="ECO:0000313" key="13">
    <source>
        <dbReference type="EMBL" id="KAJ3452849.1"/>
    </source>
</evidence>
<evidence type="ECO:0000256" key="11">
    <source>
        <dbReference type="SAM" id="MobiDB-lite"/>
    </source>
</evidence>
<dbReference type="InterPro" id="IPR013846">
    <property type="entry name" value="mRNA_cap_enzyme_C"/>
</dbReference>
<dbReference type="SUPFAM" id="SSF50249">
    <property type="entry name" value="Nucleic acid-binding proteins"/>
    <property type="match status" value="1"/>
</dbReference>
<evidence type="ECO:0000256" key="6">
    <source>
        <dbReference type="ARBA" id="ARBA00022741"/>
    </source>
</evidence>
<feature type="compositionally biased region" description="Basic and acidic residues" evidence="11">
    <location>
        <begin position="33"/>
        <end position="43"/>
    </location>
</feature>
<accession>A0AAV8AF79</accession>
<dbReference type="SUPFAM" id="SSF56091">
    <property type="entry name" value="DNA ligase/mRNA capping enzyme, catalytic domain"/>
    <property type="match status" value="1"/>
</dbReference>
<comment type="caution">
    <text evidence="13">The sequence shown here is derived from an EMBL/GenBank/DDBJ whole genome shotgun (WGS) entry which is preliminary data.</text>
</comment>
<feature type="region of interest" description="Disordered" evidence="11">
    <location>
        <begin position="427"/>
        <end position="473"/>
    </location>
</feature>
<keyword evidence="9" id="KW-0539">Nucleus</keyword>
<gene>
    <name evidence="13" type="ORF">M0812_04627</name>
</gene>
<feature type="compositionally biased region" description="Polar residues" evidence="11">
    <location>
        <begin position="1"/>
        <end position="20"/>
    </location>
</feature>